<feature type="transmembrane region" description="Helical" evidence="6">
    <location>
        <begin position="192"/>
        <end position="216"/>
    </location>
</feature>
<dbReference type="PANTHER" id="PTHR43124:SF3">
    <property type="entry name" value="CHLORAMPHENICOL EFFLUX PUMP RV0191"/>
    <property type="match status" value="1"/>
</dbReference>
<sequence>MMIAILSLSFFTMLTGAVLAPVLPAIHVTYPAVAEVWLQLLMTMPAVIFIGSLPVLRYLPGGKKTQVIWGLAIYLVGGSVPLIPLPFGGLLACRALSGVGLALFAGPAVSLIADHYQGPQQRHLLGVASAVASAGSIVSLAGAGMLAQSGWRMVFSLYALAIVPLGLVSLFVPNSQAAKPVRTQGHFSRRIWATFGLIMIWNMGYFVVPTAIPFAMQQLLHDANASHAGWALASVSGIGLLIGVSYAHWPLTPPAKEGVCFVVLVVLGVSMTFASWGTLVIAIAAAGVGIGLAMPVFNEALAAAATLAQRDQVLTIGSAALYAGQVLAPFVYGALPLSARFSLVAVIGLGVLGFGRRRFRRLQG</sequence>
<feature type="transmembrane region" description="Helical" evidence="6">
    <location>
        <begin position="282"/>
        <end position="301"/>
    </location>
</feature>
<dbReference type="Gene3D" id="1.20.1250.20">
    <property type="entry name" value="MFS general substrate transporter like domains"/>
    <property type="match status" value="1"/>
</dbReference>
<evidence type="ECO:0000256" key="5">
    <source>
        <dbReference type="ARBA" id="ARBA00023136"/>
    </source>
</evidence>
<protein>
    <submittedName>
        <fullName evidence="7">MFS transporter</fullName>
    </submittedName>
</protein>
<keyword evidence="5 6" id="KW-0472">Membrane</keyword>
<dbReference type="InterPro" id="IPR036259">
    <property type="entry name" value="MFS_trans_sf"/>
</dbReference>
<dbReference type="PANTHER" id="PTHR43124">
    <property type="entry name" value="PURINE EFFLUX PUMP PBUE"/>
    <property type="match status" value="1"/>
</dbReference>
<evidence type="ECO:0000313" key="7">
    <source>
        <dbReference type="EMBL" id="MFD1484383.1"/>
    </source>
</evidence>
<comment type="subcellular location">
    <subcellularLocation>
        <location evidence="1">Cell membrane</location>
        <topology evidence="1">Multi-pass membrane protein</topology>
    </subcellularLocation>
</comment>
<keyword evidence="2" id="KW-1003">Cell membrane</keyword>
<proteinExistence type="predicted"/>
<keyword evidence="3 6" id="KW-0812">Transmembrane</keyword>
<comment type="caution">
    <text evidence="7">The sequence shown here is derived from an EMBL/GenBank/DDBJ whole genome shotgun (WGS) entry which is preliminary data.</text>
</comment>
<keyword evidence="4 6" id="KW-1133">Transmembrane helix</keyword>
<feature type="transmembrane region" description="Helical" evidence="6">
    <location>
        <begin position="259"/>
        <end position="276"/>
    </location>
</feature>
<evidence type="ECO:0000256" key="2">
    <source>
        <dbReference type="ARBA" id="ARBA00022475"/>
    </source>
</evidence>
<dbReference type="InterPro" id="IPR011701">
    <property type="entry name" value="MFS"/>
</dbReference>
<feature type="transmembrane region" description="Helical" evidence="6">
    <location>
        <begin position="124"/>
        <end position="147"/>
    </location>
</feature>
<feature type="transmembrane region" description="Helical" evidence="6">
    <location>
        <begin position="338"/>
        <end position="355"/>
    </location>
</feature>
<evidence type="ECO:0000256" key="1">
    <source>
        <dbReference type="ARBA" id="ARBA00004651"/>
    </source>
</evidence>
<reference evidence="8" key="1">
    <citation type="journal article" date="2019" name="Int. J. Syst. Evol. Microbiol.">
        <title>The Global Catalogue of Microorganisms (GCM) 10K type strain sequencing project: providing services to taxonomists for standard genome sequencing and annotation.</title>
        <authorList>
            <consortium name="The Broad Institute Genomics Platform"/>
            <consortium name="The Broad Institute Genome Sequencing Center for Infectious Disease"/>
            <person name="Wu L."/>
            <person name="Ma J."/>
        </authorList>
    </citation>
    <scope>NUCLEOTIDE SEQUENCE [LARGE SCALE GENOMIC DNA]</scope>
    <source>
        <strain evidence="8">CCM 8903</strain>
    </source>
</reference>
<evidence type="ECO:0000256" key="3">
    <source>
        <dbReference type="ARBA" id="ARBA00022692"/>
    </source>
</evidence>
<dbReference type="InterPro" id="IPR050189">
    <property type="entry name" value="MFS_Efflux_Transporters"/>
</dbReference>
<dbReference type="Proteomes" id="UP001597252">
    <property type="component" value="Unassembled WGS sequence"/>
</dbReference>
<feature type="transmembrane region" description="Helical" evidence="6">
    <location>
        <begin position="66"/>
        <end position="83"/>
    </location>
</feature>
<name>A0ABW4E555_9LACO</name>
<dbReference type="SUPFAM" id="SSF103473">
    <property type="entry name" value="MFS general substrate transporter"/>
    <property type="match status" value="1"/>
</dbReference>
<evidence type="ECO:0000313" key="8">
    <source>
        <dbReference type="Proteomes" id="UP001597252"/>
    </source>
</evidence>
<dbReference type="EMBL" id="JBHTON010000007">
    <property type="protein sequence ID" value="MFD1484383.1"/>
    <property type="molecule type" value="Genomic_DNA"/>
</dbReference>
<evidence type="ECO:0000256" key="4">
    <source>
        <dbReference type="ARBA" id="ARBA00022989"/>
    </source>
</evidence>
<organism evidence="7 8">
    <name type="scientific">Lacticaseibacillus baoqingensis</name>
    <dbReference type="NCBI Taxonomy" id="2486013"/>
    <lineage>
        <taxon>Bacteria</taxon>
        <taxon>Bacillati</taxon>
        <taxon>Bacillota</taxon>
        <taxon>Bacilli</taxon>
        <taxon>Lactobacillales</taxon>
        <taxon>Lactobacillaceae</taxon>
        <taxon>Lacticaseibacillus</taxon>
    </lineage>
</organism>
<feature type="transmembrane region" description="Helical" evidence="6">
    <location>
        <begin position="40"/>
        <end position="59"/>
    </location>
</feature>
<feature type="transmembrane region" description="Helical" evidence="6">
    <location>
        <begin position="228"/>
        <end position="247"/>
    </location>
</feature>
<keyword evidence="8" id="KW-1185">Reference proteome</keyword>
<dbReference type="Pfam" id="PF07690">
    <property type="entry name" value="MFS_1"/>
    <property type="match status" value="1"/>
</dbReference>
<accession>A0ABW4E555</accession>
<dbReference type="RefSeq" id="WP_125750460.1">
    <property type="nucleotide sequence ID" value="NZ_JBHTON010000007.1"/>
</dbReference>
<feature type="transmembrane region" description="Helical" evidence="6">
    <location>
        <begin position="313"/>
        <end position="332"/>
    </location>
</feature>
<evidence type="ECO:0000256" key="6">
    <source>
        <dbReference type="SAM" id="Phobius"/>
    </source>
</evidence>
<feature type="transmembrane region" description="Helical" evidence="6">
    <location>
        <begin position="89"/>
        <end position="112"/>
    </location>
</feature>
<feature type="transmembrane region" description="Helical" evidence="6">
    <location>
        <begin position="153"/>
        <end position="172"/>
    </location>
</feature>
<gene>
    <name evidence="7" type="ORF">ACFQ5J_03940</name>
</gene>